<dbReference type="EMBL" id="JACOIK010000002">
    <property type="protein sequence ID" value="MBD1431954.1"/>
    <property type="molecule type" value="Genomic_DNA"/>
</dbReference>
<organism evidence="2 3">
    <name type="scientific">Sphingobacterium micropteri</name>
    <dbReference type="NCBI Taxonomy" id="2763501"/>
    <lineage>
        <taxon>Bacteria</taxon>
        <taxon>Pseudomonadati</taxon>
        <taxon>Bacteroidota</taxon>
        <taxon>Sphingobacteriia</taxon>
        <taxon>Sphingobacteriales</taxon>
        <taxon>Sphingobacteriaceae</taxon>
        <taxon>Sphingobacterium</taxon>
    </lineage>
</organism>
<dbReference type="PROSITE" id="PS51257">
    <property type="entry name" value="PROKAR_LIPOPROTEIN"/>
    <property type="match status" value="1"/>
</dbReference>
<proteinExistence type="predicted"/>
<feature type="signal peptide" evidence="1">
    <location>
        <begin position="1"/>
        <end position="23"/>
    </location>
</feature>
<name>A0ABR7YKW3_9SPHI</name>
<reference evidence="2 3" key="1">
    <citation type="submission" date="2020-08" db="EMBL/GenBank/DDBJ databases">
        <title>Sphingobacterium sp. DN00404 isolated from aquaculture water.</title>
        <authorList>
            <person name="Zhang M."/>
        </authorList>
    </citation>
    <scope>NUCLEOTIDE SEQUENCE [LARGE SCALE GENOMIC DNA]</scope>
    <source>
        <strain evidence="2 3">DN00404</strain>
    </source>
</reference>
<accession>A0ABR7YKW3</accession>
<keyword evidence="3" id="KW-1185">Reference proteome</keyword>
<dbReference type="InterPro" id="IPR027863">
    <property type="entry name" value="DUF4623"/>
</dbReference>
<protein>
    <submittedName>
        <fullName evidence="2">DUF4623 domain-containing protein</fullName>
    </submittedName>
</protein>
<evidence type="ECO:0000313" key="3">
    <source>
        <dbReference type="Proteomes" id="UP000602759"/>
    </source>
</evidence>
<keyword evidence="1" id="KW-0732">Signal</keyword>
<gene>
    <name evidence="2" type="ORF">H8B06_03870</name>
</gene>
<dbReference type="Pfam" id="PF15416">
    <property type="entry name" value="DUF4623"/>
    <property type="match status" value="1"/>
</dbReference>
<evidence type="ECO:0000313" key="2">
    <source>
        <dbReference type="EMBL" id="MBD1431954.1"/>
    </source>
</evidence>
<feature type="chain" id="PRO_5045085907" evidence="1">
    <location>
        <begin position="24"/>
        <end position="476"/>
    </location>
</feature>
<dbReference type="Proteomes" id="UP000602759">
    <property type="component" value="Unassembled WGS sequence"/>
</dbReference>
<evidence type="ECO:0000256" key="1">
    <source>
        <dbReference type="SAM" id="SignalP"/>
    </source>
</evidence>
<sequence>MKSVYKITAIGSMCILLMGILFSCEDDLPGGIDTTSQMTVLKSIKIVNVGEAGNGVVEGTINEETKEVSFPRLDTLTDFEHLRFEALLSDGAKLDQETYSVVFEEGKTEKVIVVKVQNDPRYREYLVKLRLNVPVFGAEFSTPIIYDYSSNPLGNPIYATFTGQLTRGTGFDGEHVLIVSRSAFSVTDAHLLKVSDLKNNTINRINLNVGNVAAGSLVVSGGAQINGHTYVANISGAAASPLKIYHWTDPTQLPEVTQINMATVSGAGTRHGDNVSFNLDQNGNGYIFYISDTGPVLRLKVSNYSQITEPAVLSVPFTYGQWSSYLQIGNTESYLITSNTQPVSVISSGGSISYSLGASSIPKGSDARVIEFNGERYLMMISVARGPGDVSTLYLYNITKGSSVADALANFEQTDKQPIYQYNLSTIPNGAPASQTGFKVVKDEEGNDSVLQLFAGATDAGFVIIEVPKKQLEEEE</sequence>
<dbReference type="Gene3D" id="2.60.40.2340">
    <property type="match status" value="1"/>
</dbReference>
<comment type="caution">
    <text evidence="2">The sequence shown here is derived from an EMBL/GenBank/DDBJ whole genome shotgun (WGS) entry which is preliminary data.</text>
</comment>
<dbReference type="RefSeq" id="WP_190992981.1">
    <property type="nucleotide sequence ID" value="NZ_JACOIK010000002.1"/>
</dbReference>